<evidence type="ECO:0000256" key="5">
    <source>
        <dbReference type="ARBA" id="ARBA00022989"/>
    </source>
</evidence>
<protein>
    <submittedName>
        <fullName evidence="9">ABC transporter permease</fullName>
    </submittedName>
</protein>
<evidence type="ECO:0000259" key="8">
    <source>
        <dbReference type="PROSITE" id="PS50928"/>
    </source>
</evidence>
<feature type="transmembrane region" description="Helical" evidence="7">
    <location>
        <begin position="263"/>
        <end position="289"/>
    </location>
</feature>
<evidence type="ECO:0000256" key="6">
    <source>
        <dbReference type="ARBA" id="ARBA00023136"/>
    </source>
</evidence>
<feature type="transmembrane region" description="Helical" evidence="7">
    <location>
        <begin position="124"/>
        <end position="151"/>
    </location>
</feature>
<accession>A0A7X2PBJ2</accession>
<keyword evidence="6 7" id="KW-0472">Membrane</keyword>
<keyword evidence="2 7" id="KW-0813">Transport</keyword>
<sequence length="297" mass="32447">MLIPVIIAVTFVLFVILSFAPGDVVKSILGDEATAEQIAELKHELNLDQPLLIRYVRYMFDACRLDFGSSWTSGYEILPEFARRLPYTLLVTTLSVLFAVGFGIPLGIASAVKEHSLLDYGSTFLVMLLASMPAFWLGTLCQIFFCLTLRWLPVSGVGSWKHFILPSIILGASSLATMIRMSRTSMLDVIKMDYIRTARAKGADEKKVLYHHAIRNSLIPVITQIGISFAGGIGGAIVTENIFAIPGIGVMLVNAVKSRDVPVVMGVIIFVTIIVGIINLIVDLICAIVDPRIDFAS</sequence>
<comment type="similarity">
    <text evidence="7">Belongs to the binding-protein-dependent transport system permease family.</text>
</comment>
<reference evidence="9 10" key="1">
    <citation type="submission" date="2019-08" db="EMBL/GenBank/DDBJ databases">
        <title>In-depth cultivation of the pig gut microbiome towards novel bacterial diversity and tailored functional studies.</title>
        <authorList>
            <person name="Wylensek D."/>
            <person name="Hitch T.C.A."/>
            <person name="Clavel T."/>
        </authorList>
    </citation>
    <scope>NUCLEOTIDE SEQUENCE [LARGE SCALE GENOMIC DNA]</scope>
    <source>
        <strain evidence="9 10">NM-380-WT-3C1</strain>
    </source>
</reference>
<dbReference type="EMBL" id="VUNN01000004">
    <property type="protein sequence ID" value="MSU05818.1"/>
    <property type="molecule type" value="Genomic_DNA"/>
</dbReference>
<dbReference type="SUPFAM" id="SSF161098">
    <property type="entry name" value="MetI-like"/>
    <property type="match status" value="1"/>
</dbReference>
<dbReference type="PANTHER" id="PTHR43163">
    <property type="entry name" value="DIPEPTIDE TRANSPORT SYSTEM PERMEASE PROTEIN DPPB-RELATED"/>
    <property type="match status" value="1"/>
</dbReference>
<evidence type="ECO:0000313" key="10">
    <source>
        <dbReference type="Proteomes" id="UP000460549"/>
    </source>
</evidence>
<dbReference type="CDD" id="cd06261">
    <property type="entry name" value="TM_PBP2"/>
    <property type="match status" value="1"/>
</dbReference>
<dbReference type="GO" id="GO:0005886">
    <property type="term" value="C:plasma membrane"/>
    <property type="evidence" value="ECO:0007669"/>
    <property type="project" value="UniProtKB-SubCell"/>
</dbReference>
<feature type="domain" description="ABC transmembrane type-1" evidence="8">
    <location>
        <begin position="85"/>
        <end position="286"/>
    </location>
</feature>
<feature type="transmembrane region" description="Helical" evidence="7">
    <location>
        <begin position="87"/>
        <end position="112"/>
    </location>
</feature>
<feature type="transmembrane region" description="Helical" evidence="7">
    <location>
        <begin position="218"/>
        <end position="243"/>
    </location>
</feature>
<keyword evidence="3" id="KW-1003">Cell membrane</keyword>
<name>A0A7X2PBJ2_9SPIO</name>
<dbReference type="GO" id="GO:0055085">
    <property type="term" value="P:transmembrane transport"/>
    <property type="evidence" value="ECO:0007669"/>
    <property type="project" value="InterPro"/>
</dbReference>
<evidence type="ECO:0000256" key="4">
    <source>
        <dbReference type="ARBA" id="ARBA00022692"/>
    </source>
</evidence>
<dbReference type="PROSITE" id="PS50928">
    <property type="entry name" value="ABC_TM1"/>
    <property type="match status" value="1"/>
</dbReference>
<dbReference type="InterPro" id="IPR045621">
    <property type="entry name" value="BPD_transp_1_N"/>
</dbReference>
<keyword evidence="5 7" id="KW-1133">Transmembrane helix</keyword>
<dbReference type="Pfam" id="PF19300">
    <property type="entry name" value="BPD_transp_1_N"/>
    <property type="match status" value="1"/>
</dbReference>
<dbReference type="AlphaFoldDB" id="A0A7X2PBJ2"/>
<evidence type="ECO:0000256" key="1">
    <source>
        <dbReference type="ARBA" id="ARBA00004651"/>
    </source>
</evidence>
<dbReference type="Pfam" id="PF00528">
    <property type="entry name" value="BPD_transp_1"/>
    <property type="match status" value="1"/>
</dbReference>
<comment type="caution">
    <text evidence="9">The sequence shown here is derived from an EMBL/GenBank/DDBJ whole genome shotgun (WGS) entry which is preliminary data.</text>
</comment>
<proteinExistence type="inferred from homology"/>
<evidence type="ECO:0000313" key="9">
    <source>
        <dbReference type="EMBL" id="MSU05818.1"/>
    </source>
</evidence>
<dbReference type="Proteomes" id="UP000460549">
    <property type="component" value="Unassembled WGS sequence"/>
</dbReference>
<dbReference type="InterPro" id="IPR000515">
    <property type="entry name" value="MetI-like"/>
</dbReference>
<organism evidence="9 10">
    <name type="scientific">Bullifex porci</name>
    <dbReference type="NCBI Taxonomy" id="2606638"/>
    <lineage>
        <taxon>Bacteria</taxon>
        <taxon>Pseudomonadati</taxon>
        <taxon>Spirochaetota</taxon>
        <taxon>Spirochaetia</taxon>
        <taxon>Spirochaetales</taxon>
        <taxon>Spirochaetaceae</taxon>
        <taxon>Bullifex</taxon>
    </lineage>
</organism>
<dbReference type="InterPro" id="IPR035906">
    <property type="entry name" value="MetI-like_sf"/>
</dbReference>
<dbReference type="PANTHER" id="PTHR43163:SF6">
    <property type="entry name" value="DIPEPTIDE TRANSPORT SYSTEM PERMEASE PROTEIN DPPB-RELATED"/>
    <property type="match status" value="1"/>
</dbReference>
<gene>
    <name evidence="9" type="ORF">FYJ80_03365</name>
</gene>
<comment type="subcellular location">
    <subcellularLocation>
        <location evidence="1 7">Cell membrane</location>
        <topology evidence="1 7">Multi-pass membrane protein</topology>
    </subcellularLocation>
</comment>
<evidence type="ECO:0000256" key="3">
    <source>
        <dbReference type="ARBA" id="ARBA00022475"/>
    </source>
</evidence>
<dbReference type="Gene3D" id="1.10.3720.10">
    <property type="entry name" value="MetI-like"/>
    <property type="match status" value="1"/>
</dbReference>
<evidence type="ECO:0000256" key="7">
    <source>
        <dbReference type="RuleBase" id="RU363032"/>
    </source>
</evidence>
<evidence type="ECO:0000256" key="2">
    <source>
        <dbReference type="ARBA" id="ARBA00022448"/>
    </source>
</evidence>
<feature type="transmembrane region" description="Helical" evidence="7">
    <location>
        <begin position="163"/>
        <end position="182"/>
    </location>
</feature>
<keyword evidence="4 7" id="KW-0812">Transmembrane</keyword>
<keyword evidence="10" id="KW-1185">Reference proteome</keyword>